<gene>
    <name evidence="1" type="ORF">MEPE_04652</name>
</gene>
<proteinExistence type="predicted"/>
<organism evidence="1 2">
    <name type="scientific">Melanopsichium pennsylvanicum</name>
    <dbReference type="NCBI Taxonomy" id="63383"/>
    <lineage>
        <taxon>Eukaryota</taxon>
        <taxon>Fungi</taxon>
        <taxon>Dikarya</taxon>
        <taxon>Basidiomycota</taxon>
        <taxon>Ustilaginomycotina</taxon>
        <taxon>Ustilaginomycetes</taxon>
        <taxon>Ustilaginales</taxon>
        <taxon>Ustilaginaceae</taxon>
        <taxon>Melanopsichium</taxon>
    </lineage>
</organism>
<evidence type="ECO:0000313" key="2">
    <source>
        <dbReference type="Proteomes" id="UP001294444"/>
    </source>
</evidence>
<accession>A0AAJ4XRV7</accession>
<name>A0AAJ4XRV7_9BASI</name>
<protein>
    <submittedName>
        <fullName evidence="1">Uncharacterized protein</fullName>
    </submittedName>
</protein>
<dbReference type="EMBL" id="OAPG01000012">
    <property type="protein sequence ID" value="SNX85943.1"/>
    <property type="molecule type" value="Genomic_DNA"/>
</dbReference>
<reference evidence="1" key="1">
    <citation type="submission" date="2023-10" db="EMBL/GenBank/DDBJ databases">
        <authorList>
            <person name="Guldener U."/>
        </authorList>
    </citation>
    <scope>NUCLEOTIDE SEQUENCE</scope>
    <source>
        <strain evidence="1">Mp4</strain>
    </source>
</reference>
<dbReference type="Proteomes" id="UP001294444">
    <property type="component" value="Unassembled WGS sequence"/>
</dbReference>
<evidence type="ECO:0000313" key="1">
    <source>
        <dbReference type="EMBL" id="SNX85943.1"/>
    </source>
</evidence>
<dbReference type="AlphaFoldDB" id="A0AAJ4XRV7"/>
<comment type="caution">
    <text evidence="1">The sequence shown here is derived from an EMBL/GenBank/DDBJ whole genome shotgun (WGS) entry which is preliminary data.</text>
</comment>
<sequence length="72" mass="8117">MKEVDFGLIRFGQIYSIETKLKQSIRIKEREDKDVRLAWVALGLESHALGSNSALRCAILDNADEGNLLKND</sequence>
<keyword evidence="2" id="KW-1185">Reference proteome</keyword>